<feature type="signal peptide" evidence="3">
    <location>
        <begin position="1"/>
        <end position="24"/>
    </location>
</feature>
<dbReference type="InterPro" id="IPR043504">
    <property type="entry name" value="Peptidase_S1_PA_chymotrypsin"/>
</dbReference>
<keyword evidence="5" id="KW-1185">Reference proteome</keyword>
<feature type="region of interest" description="Disordered" evidence="2">
    <location>
        <begin position="29"/>
        <end position="52"/>
    </location>
</feature>
<reference evidence="4 5" key="2">
    <citation type="submission" date="2020-03" db="EMBL/GenBank/DDBJ databases">
        <authorList>
            <person name="Ichikawa N."/>
            <person name="Kimura A."/>
            <person name="Kitahashi Y."/>
            <person name="Uohara A."/>
        </authorList>
    </citation>
    <scope>NUCLEOTIDE SEQUENCE [LARGE SCALE GENOMIC DNA]</scope>
    <source>
        <strain evidence="4 5">NBRC 107702</strain>
    </source>
</reference>
<feature type="region of interest" description="Disordered" evidence="2">
    <location>
        <begin position="89"/>
        <end position="109"/>
    </location>
</feature>
<proteinExistence type="predicted"/>
<dbReference type="RefSeq" id="WP_173037536.1">
    <property type="nucleotide sequence ID" value="NZ_AP022870.1"/>
</dbReference>
<evidence type="ECO:0000313" key="4">
    <source>
        <dbReference type="EMBL" id="BCB77867.1"/>
    </source>
</evidence>
<dbReference type="InterPro" id="IPR009003">
    <property type="entry name" value="Peptidase_S1_PA"/>
</dbReference>
<dbReference type="AlphaFoldDB" id="A0A6F8XVP9"/>
<dbReference type="EMBL" id="AP022870">
    <property type="protein sequence ID" value="BCB77867.1"/>
    <property type="molecule type" value="Genomic_DNA"/>
</dbReference>
<sequence length="345" mass="37882">MRLTHKRGALLLAIATAVAVGASAAPAAASSEAADAGRPVEAAPGLTEDARVLGPDPERALRAYWTEERMASAEPVALPALTREELERLEQPTVGEPGLVTPQDTRPGNRVPEQSAIGDMAAPWPFRGDAPATTVGKVFFYDVTEKKNKTCSAAVVDSEGRNLLWTAGHCVHGGKNRTWHQNWVFKPHYQNGTDWTYGVWYATWMGTWSKWSGSSNSNFDFGAVQVARNGWGQNIVDVTGAQGIAWNYPPNQYVHNFGYPGEYPFNGQILRYCHGSQFDNHHPGIGMMCNMNGGSSGGPWLGWFNGWNGWINGNNAFKITLDPTRIYSPYFGNEVLSLYNTMRWA</sequence>
<reference evidence="4 5" key="1">
    <citation type="submission" date="2020-03" db="EMBL/GenBank/DDBJ databases">
        <title>Whole genome shotgun sequence of Phytohabitans flavus NBRC 107702.</title>
        <authorList>
            <person name="Komaki H."/>
            <person name="Tamura T."/>
        </authorList>
    </citation>
    <scope>NUCLEOTIDE SEQUENCE [LARGE SCALE GENOMIC DNA]</scope>
    <source>
        <strain evidence="4 5">NBRC 107702</strain>
    </source>
</reference>
<protein>
    <submittedName>
        <fullName evidence="4">Peptidase</fullName>
    </submittedName>
</protein>
<dbReference type="KEGG" id="pfla:Pflav_042770"/>
<feature type="chain" id="PRO_5026036104" evidence="3">
    <location>
        <begin position="25"/>
        <end position="345"/>
    </location>
</feature>
<dbReference type="PANTHER" id="PTHR15462:SF19">
    <property type="entry name" value="PEPTIDASE S1 DOMAIN-CONTAINING PROTEIN"/>
    <property type="match status" value="1"/>
</dbReference>
<evidence type="ECO:0000256" key="1">
    <source>
        <dbReference type="ARBA" id="ARBA00022729"/>
    </source>
</evidence>
<dbReference type="Proteomes" id="UP000502508">
    <property type="component" value="Chromosome"/>
</dbReference>
<keyword evidence="1 3" id="KW-0732">Signal</keyword>
<dbReference type="SUPFAM" id="SSF50494">
    <property type="entry name" value="Trypsin-like serine proteases"/>
    <property type="match status" value="1"/>
</dbReference>
<accession>A0A6F8XVP9</accession>
<name>A0A6F8XVP9_9ACTN</name>
<dbReference type="PANTHER" id="PTHR15462">
    <property type="entry name" value="SERINE PROTEASE"/>
    <property type="match status" value="1"/>
</dbReference>
<evidence type="ECO:0000256" key="2">
    <source>
        <dbReference type="SAM" id="MobiDB-lite"/>
    </source>
</evidence>
<dbReference type="Gene3D" id="2.40.10.10">
    <property type="entry name" value="Trypsin-like serine proteases"/>
    <property type="match status" value="2"/>
</dbReference>
<evidence type="ECO:0000313" key="5">
    <source>
        <dbReference type="Proteomes" id="UP000502508"/>
    </source>
</evidence>
<dbReference type="InterPro" id="IPR050966">
    <property type="entry name" value="Glutamyl_endopeptidase"/>
</dbReference>
<evidence type="ECO:0000256" key="3">
    <source>
        <dbReference type="SAM" id="SignalP"/>
    </source>
</evidence>
<organism evidence="4 5">
    <name type="scientific">Phytohabitans flavus</name>
    <dbReference type="NCBI Taxonomy" id="1076124"/>
    <lineage>
        <taxon>Bacteria</taxon>
        <taxon>Bacillati</taxon>
        <taxon>Actinomycetota</taxon>
        <taxon>Actinomycetes</taxon>
        <taxon>Micromonosporales</taxon>
        <taxon>Micromonosporaceae</taxon>
    </lineage>
</organism>
<gene>
    <name evidence="4" type="ORF">Pflav_042770</name>
</gene>